<feature type="compositionally biased region" description="Polar residues" evidence="8">
    <location>
        <begin position="790"/>
        <end position="799"/>
    </location>
</feature>
<proteinExistence type="predicted"/>
<dbReference type="PANTHER" id="PTHR46009:SF1">
    <property type="entry name" value="VACUOLAR PROTEIN SORTING-ASSOCIATED PROTEIN VTA1 HOMOLOG"/>
    <property type="match status" value="1"/>
</dbReference>
<name>A0A498S5S1_ACAVI</name>
<feature type="compositionally biased region" description="Polar residues" evidence="8">
    <location>
        <begin position="194"/>
        <end position="206"/>
    </location>
</feature>
<evidence type="ECO:0000256" key="8">
    <source>
        <dbReference type="SAM" id="MobiDB-lite"/>
    </source>
</evidence>
<dbReference type="InterPro" id="IPR000198">
    <property type="entry name" value="RhoGAP_dom"/>
</dbReference>
<feature type="compositionally biased region" description="Basic and acidic residues" evidence="8">
    <location>
        <begin position="208"/>
        <end position="222"/>
    </location>
</feature>
<dbReference type="GO" id="GO:0000139">
    <property type="term" value="C:Golgi membrane"/>
    <property type="evidence" value="ECO:0007669"/>
    <property type="project" value="UniProtKB-SubCell"/>
</dbReference>
<feature type="region of interest" description="Disordered" evidence="8">
    <location>
        <begin position="191"/>
        <end position="222"/>
    </location>
</feature>
<keyword evidence="5 7" id="KW-0175">Coiled coil</keyword>
<dbReference type="InterPro" id="IPR019177">
    <property type="entry name" value="Golgin_subfamily_A_member_5"/>
</dbReference>
<evidence type="ECO:0000256" key="1">
    <source>
        <dbReference type="ARBA" id="ARBA00004394"/>
    </source>
</evidence>
<feature type="coiled-coil region" evidence="7">
    <location>
        <begin position="445"/>
        <end position="472"/>
    </location>
</feature>
<keyword evidence="3" id="KW-1133">Transmembrane helix</keyword>
<evidence type="ECO:0000256" key="5">
    <source>
        <dbReference type="ARBA" id="ARBA00023054"/>
    </source>
</evidence>
<sequence length="1086" mass="123988">MSWLAKVSHIAGRAEDLLNQIDQNAAIALKNTRKGVGKSDSTMSLIEIEGQRKLEKPESEISETVTKHHIRTDHTYSVSSRIRSKKKDDDLMAYLNNSNEPTSSRCSSVASCFSAPNPHIANTIRTTPDSYATEEYLKTQQSDALKCLHIKESQIAVMSVRLQEAEEANIKKDAQIVELSKELKLMKKELEAENSASVNDQSSSLKKLQREHDKEKEEFEKREQNYVKRLESANNESSETEKELQELRAKILKMEMSEQNLIEEIRLAKYNLEANKQEFDEYKQRAQKILSAKENLLTSLKENSCSGSDSGENNIELKELRCEVDLLKDDLQQSQFVIYNLKGDIQEMENRLRDEQRASGAQRENLLKQIHHHLSQANQYKEQMERTQLEYDFLQAEMRRQEEAVERKLAEKDIELTKVMEEKKTSKRYEIGEMEQKISLLSEKLISKQTAIERIESEKRALELRLERAQYACINAEAAAVKAVTIEMRGNNISDQSCSLFTLSHSDNVLIRMAKLAVCIFDHLGLRLAVFMRSPMFRFLFFMYCILLHAWQEYCLLLDVTFVMQVPQSLRSVAHYVKIGTENADRDPVIHYWCLFYAVQTGMDIDKKSPEALQYLTSLLSTLEDMKKKLSGQEALTQDLVAQAHIENFAMKLFDYADKNDRQSNFTKGVIRAFYTAGHLIDVLTLFGELDENLVATRKYAKWKAAYIHSCIKNGETPKPGSGRNQDDDLKDFNMRISQTEIREEPQSSARGPAQSSILPNSVNPLHITSDAAPTGETCETFHIPDAKRSSQVVSENSDSGRLTLDDYMEAQKYAKYAVTRKRYMEEKKKNKARCDYHPLENKERSKKVIVFGRKSKNKNKTGQHVAKEVLVTSPFTGEHAIFAVPLSLAVLRMGSHDGIPLPVVVRQCIDCINEKGLCVEGIHRISAPKPNLDKLEEAVNSRRPIELEDIHDASGLLKRFLRQLPEHILTNEKRPIFEKIASNCSCGTLSPCRCLVADMLKAQLTSLPEENYMLLAYIFIHSQMILQNSDKNKMGMAALGLILQATLNVSQALVRIFLLNASDVIITKYHSHSMVYLFKDIQIKR</sequence>
<organism evidence="10 11">
    <name type="scientific">Acanthocheilonema viteae</name>
    <name type="common">Filarial nematode worm</name>
    <name type="synonym">Dipetalonema viteae</name>
    <dbReference type="NCBI Taxonomy" id="6277"/>
    <lineage>
        <taxon>Eukaryota</taxon>
        <taxon>Metazoa</taxon>
        <taxon>Ecdysozoa</taxon>
        <taxon>Nematoda</taxon>
        <taxon>Chromadorea</taxon>
        <taxon>Rhabditida</taxon>
        <taxon>Spirurina</taxon>
        <taxon>Spiruromorpha</taxon>
        <taxon>Filarioidea</taxon>
        <taxon>Onchocercidae</taxon>
        <taxon>Acanthocheilonema</taxon>
    </lineage>
</organism>
<dbReference type="SUPFAM" id="SSF48350">
    <property type="entry name" value="GTPase activation domain, GAP"/>
    <property type="match status" value="1"/>
</dbReference>
<keyword evidence="4" id="KW-0333">Golgi apparatus</keyword>
<dbReference type="Proteomes" id="UP000276991">
    <property type="component" value="Unassembled WGS sequence"/>
</dbReference>
<dbReference type="GO" id="GO:0032511">
    <property type="term" value="P:late endosome to vacuole transport via multivesicular body sorting pathway"/>
    <property type="evidence" value="ECO:0007669"/>
    <property type="project" value="InterPro"/>
</dbReference>
<dbReference type="Pfam" id="PF04652">
    <property type="entry name" value="Vta1"/>
    <property type="match status" value="1"/>
</dbReference>
<dbReference type="EMBL" id="UPTC01000006">
    <property type="protein sequence ID" value="VBB25290.1"/>
    <property type="molecule type" value="Genomic_DNA"/>
</dbReference>
<dbReference type="GO" id="GO:0007030">
    <property type="term" value="P:Golgi organization"/>
    <property type="evidence" value="ECO:0007669"/>
    <property type="project" value="InterPro"/>
</dbReference>
<feature type="domain" description="Rho-GAP" evidence="9">
    <location>
        <begin position="885"/>
        <end position="1086"/>
    </location>
</feature>
<dbReference type="OrthoDB" id="391137at2759"/>
<gene>
    <name evidence="10" type="ORF">NAV_LOCUS120</name>
</gene>
<evidence type="ECO:0000256" key="4">
    <source>
        <dbReference type="ARBA" id="ARBA00023034"/>
    </source>
</evidence>
<dbReference type="InterPro" id="IPR039431">
    <property type="entry name" value="Vta1/CALS_N"/>
</dbReference>
<dbReference type="SMART" id="SM00324">
    <property type="entry name" value="RhoGAP"/>
    <property type="match status" value="1"/>
</dbReference>
<evidence type="ECO:0000256" key="3">
    <source>
        <dbReference type="ARBA" id="ARBA00022989"/>
    </source>
</evidence>
<dbReference type="Pfam" id="PF00620">
    <property type="entry name" value="RhoGAP"/>
    <property type="match status" value="1"/>
</dbReference>
<dbReference type="PROSITE" id="PS50238">
    <property type="entry name" value="RHOGAP"/>
    <property type="match status" value="1"/>
</dbReference>
<dbReference type="PANTHER" id="PTHR46009">
    <property type="entry name" value="VACUOLAR PROTEIN SORTING-ASSOCIATED PROTEIN VTA1 HOMOLOG"/>
    <property type="match status" value="1"/>
</dbReference>
<feature type="region of interest" description="Disordered" evidence="8">
    <location>
        <begin position="741"/>
        <end position="799"/>
    </location>
</feature>
<dbReference type="Pfam" id="PF09787">
    <property type="entry name" value="Golgin_A5"/>
    <property type="match status" value="1"/>
</dbReference>
<keyword evidence="6" id="KW-0472">Membrane</keyword>
<keyword evidence="2" id="KW-0812">Transmembrane</keyword>
<dbReference type="Gene3D" id="1.25.40.270">
    <property type="entry name" value="Vacuolar protein sorting-associated protein vta1"/>
    <property type="match status" value="1"/>
</dbReference>
<protein>
    <recommendedName>
        <fullName evidence="9">Rho-GAP domain-containing protein</fullName>
    </recommendedName>
</protein>
<evidence type="ECO:0000313" key="10">
    <source>
        <dbReference type="EMBL" id="VBB25290.1"/>
    </source>
</evidence>
<dbReference type="GO" id="GO:0007165">
    <property type="term" value="P:signal transduction"/>
    <property type="evidence" value="ECO:0007669"/>
    <property type="project" value="InterPro"/>
</dbReference>
<feature type="compositionally biased region" description="Polar residues" evidence="8">
    <location>
        <begin position="747"/>
        <end position="764"/>
    </location>
</feature>
<dbReference type="AlphaFoldDB" id="A0A498S5S1"/>
<accession>A0A498S5S1</accession>
<dbReference type="GO" id="GO:0005771">
    <property type="term" value="C:multivesicular body"/>
    <property type="evidence" value="ECO:0007669"/>
    <property type="project" value="TreeGrafter"/>
</dbReference>
<reference evidence="10 11" key="1">
    <citation type="submission" date="2018-08" db="EMBL/GenBank/DDBJ databases">
        <authorList>
            <person name="Laetsch R D."/>
            <person name="Stevens L."/>
            <person name="Kumar S."/>
            <person name="Blaxter L. M."/>
        </authorList>
    </citation>
    <scope>NUCLEOTIDE SEQUENCE [LARGE SCALE GENOMIC DNA]</scope>
</reference>
<evidence type="ECO:0000313" key="11">
    <source>
        <dbReference type="Proteomes" id="UP000276991"/>
    </source>
</evidence>
<keyword evidence="11" id="KW-1185">Reference proteome</keyword>
<evidence type="ECO:0000256" key="6">
    <source>
        <dbReference type="ARBA" id="ARBA00023136"/>
    </source>
</evidence>
<evidence type="ECO:0000256" key="7">
    <source>
        <dbReference type="SAM" id="Coils"/>
    </source>
</evidence>
<evidence type="ECO:0000259" key="9">
    <source>
        <dbReference type="PROSITE" id="PS50238"/>
    </source>
</evidence>
<dbReference type="Gene3D" id="1.10.555.10">
    <property type="entry name" value="Rho GTPase activation protein"/>
    <property type="match status" value="1"/>
</dbReference>
<dbReference type="InterPro" id="IPR008936">
    <property type="entry name" value="Rho_GTPase_activation_prot"/>
</dbReference>
<dbReference type="InterPro" id="IPR044538">
    <property type="entry name" value="Vta1-like"/>
</dbReference>
<evidence type="ECO:0000256" key="2">
    <source>
        <dbReference type="ARBA" id="ARBA00022692"/>
    </source>
</evidence>
<comment type="subcellular location">
    <subcellularLocation>
        <location evidence="1">Golgi apparatus membrane</location>
    </subcellularLocation>
</comment>
<dbReference type="InterPro" id="IPR023175">
    <property type="entry name" value="Vta1/CALS_N_sf"/>
</dbReference>
<feature type="coiled-coil region" evidence="7">
    <location>
        <begin position="338"/>
        <end position="411"/>
    </location>
</feature>
<dbReference type="STRING" id="6277.A0A498S5S1"/>